<organism evidence="3">
    <name type="scientific">Oppiella nova</name>
    <dbReference type="NCBI Taxonomy" id="334625"/>
    <lineage>
        <taxon>Eukaryota</taxon>
        <taxon>Metazoa</taxon>
        <taxon>Ecdysozoa</taxon>
        <taxon>Arthropoda</taxon>
        <taxon>Chelicerata</taxon>
        <taxon>Arachnida</taxon>
        <taxon>Acari</taxon>
        <taxon>Acariformes</taxon>
        <taxon>Sarcoptiformes</taxon>
        <taxon>Oribatida</taxon>
        <taxon>Brachypylina</taxon>
        <taxon>Oppioidea</taxon>
        <taxon>Oppiidae</taxon>
        <taxon>Oppiella</taxon>
    </lineage>
</organism>
<feature type="domain" description="Protein kinase" evidence="2">
    <location>
        <begin position="1"/>
        <end position="95"/>
    </location>
</feature>
<dbReference type="Proteomes" id="UP000728032">
    <property type="component" value="Unassembled WGS sequence"/>
</dbReference>
<dbReference type="PROSITE" id="PS50012">
    <property type="entry name" value="RCC1_3"/>
    <property type="match status" value="1"/>
</dbReference>
<dbReference type="InterPro" id="IPR000408">
    <property type="entry name" value="Reg_chr_condens"/>
</dbReference>
<dbReference type="Pfam" id="PF00415">
    <property type="entry name" value="RCC1"/>
    <property type="match status" value="1"/>
</dbReference>
<dbReference type="InterPro" id="IPR008271">
    <property type="entry name" value="Ser/Thr_kinase_AS"/>
</dbReference>
<dbReference type="AlphaFoldDB" id="A0A7R9LNV0"/>
<keyword evidence="4" id="KW-1185">Reference proteome</keyword>
<dbReference type="GO" id="GO:0004672">
    <property type="term" value="F:protein kinase activity"/>
    <property type="evidence" value="ECO:0007669"/>
    <property type="project" value="InterPro"/>
</dbReference>
<evidence type="ECO:0000313" key="4">
    <source>
        <dbReference type="Proteomes" id="UP000728032"/>
    </source>
</evidence>
<dbReference type="EMBL" id="OC916737">
    <property type="protein sequence ID" value="CAD7645103.1"/>
    <property type="molecule type" value="Genomic_DNA"/>
</dbReference>
<evidence type="ECO:0000259" key="2">
    <source>
        <dbReference type="PROSITE" id="PS50011"/>
    </source>
</evidence>
<dbReference type="InterPro" id="IPR000719">
    <property type="entry name" value="Prot_kinase_dom"/>
</dbReference>
<accession>A0A7R9LNV0</accession>
<dbReference type="GO" id="GO:0005524">
    <property type="term" value="F:ATP binding"/>
    <property type="evidence" value="ECO:0007669"/>
    <property type="project" value="InterPro"/>
</dbReference>
<dbReference type="OrthoDB" id="6434949at2759"/>
<dbReference type="PROSITE" id="PS00108">
    <property type="entry name" value="PROTEIN_KINASE_ST"/>
    <property type="match status" value="1"/>
</dbReference>
<evidence type="ECO:0000256" key="1">
    <source>
        <dbReference type="PROSITE-ProRule" id="PRU00235"/>
    </source>
</evidence>
<name>A0A7R9LNV0_9ACAR</name>
<dbReference type="InterPro" id="IPR009091">
    <property type="entry name" value="RCC1/BLIP-II"/>
</dbReference>
<dbReference type="InterPro" id="IPR011009">
    <property type="entry name" value="Kinase-like_dom_sf"/>
</dbReference>
<dbReference type="EMBL" id="CAJPVJ010001912">
    <property type="protein sequence ID" value="CAG2165492.1"/>
    <property type="molecule type" value="Genomic_DNA"/>
</dbReference>
<evidence type="ECO:0000313" key="3">
    <source>
        <dbReference type="EMBL" id="CAD7645103.1"/>
    </source>
</evidence>
<gene>
    <name evidence="3" type="ORF">ONB1V03_LOCUS5032</name>
</gene>
<reference evidence="3" key="1">
    <citation type="submission" date="2020-11" db="EMBL/GenBank/DDBJ databases">
        <authorList>
            <person name="Tran Van P."/>
        </authorList>
    </citation>
    <scope>NUCLEOTIDE SEQUENCE</scope>
</reference>
<dbReference type="PROSITE" id="PS50011">
    <property type="entry name" value="PROTEIN_KINASE_DOM"/>
    <property type="match status" value="1"/>
</dbReference>
<protein>
    <recommendedName>
        <fullName evidence="2">Protein kinase domain-containing protein</fullName>
    </recommendedName>
</protein>
<proteinExistence type="predicted"/>
<dbReference type="Gene3D" id="2.130.10.30">
    <property type="entry name" value="Regulator of chromosome condensation 1/beta-lactamase-inhibitor protein II"/>
    <property type="match status" value="1"/>
</dbReference>
<dbReference type="SUPFAM" id="SSF56112">
    <property type="entry name" value="Protein kinase-like (PK-like)"/>
    <property type="match status" value="1"/>
</dbReference>
<sequence>MVYGLGTNSEGQLGLGHNTSIETPQQVPELCHKNIQQFLNGKDFVLAITSNDHVYSWGKIRSVELLECVQYLHELNPQIIHRDLKPGNVLIADNF</sequence>
<dbReference type="SUPFAM" id="SSF50985">
    <property type="entry name" value="RCC1/BLIP-II"/>
    <property type="match status" value="1"/>
</dbReference>
<feature type="repeat" description="RCC1" evidence="1">
    <location>
        <begin position="1"/>
        <end position="51"/>
    </location>
</feature>